<evidence type="ECO:0000313" key="1">
    <source>
        <dbReference type="EMBL" id="KAJ0031152.1"/>
    </source>
</evidence>
<sequence>MSMYCCHLTLISSSCHHSSQANCQSPQKPTIGSPKVDAKKKNRGDIKKNHDQC</sequence>
<comment type="caution">
    <text evidence="1">The sequence shown here is derived from an EMBL/GenBank/DDBJ whole genome shotgun (WGS) entry which is preliminary data.</text>
</comment>
<organism evidence="1 2">
    <name type="scientific">Pistacia integerrima</name>
    <dbReference type="NCBI Taxonomy" id="434235"/>
    <lineage>
        <taxon>Eukaryota</taxon>
        <taxon>Viridiplantae</taxon>
        <taxon>Streptophyta</taxon>
        <taxon>Embryophyta</taxon>
        <taxon>Tracheophyta</taxon>
        <taxon>Spermatophyta</taxon>
        <taxon>Magnoliopsida</taxon>
        <taxon>eudicotyledons</taxon>
        <taxon>Gunneridae</taxon>
        <taxon>Pentapetalae</taxon>
        <taxon>rosids</taxon>
        <taxon>malvids</taxon>
        <taxon>Sapindales</taxon>
        <taxon>Anacardiaceae</taxon>
        <taxon>Pistacia</taxon>
    </lineage>
</organism>
<accession>A0ACC0Y9W1</accession>
<gene>
    <name evidence="1" type="ORF">Pint_13712</name>
</gene>
<proteinExistence type="predicted"/>
<dbReference type="Proteomes" id="UP001163603">
    <property type="component" value="Chromosome 8"/>
</dbReference>
<protein>
    <submittedName>
        <fullName evidence="1">Uncharacterized protein</fullName>
    </submittedName>
</protein>
<evidence type="ECO:0000313" key="2">
    <source>
        <dbReference type="Proteomes" id="UP001163603"/>
    </source>
</evidence>
<dbReference type="EMBL" id="CM047743">
    <property type="protein sequence ID" value="KAJ0031152.1"/>
    <property type="molecule type" value="Genomic_DNA"/>
</dbReference>
<reference evidence="2" key="1">
    <citation type="journal article" date="2023" name="G3 (Bethesda)">
        <title>Genome assembly and association tests identify interacting loci associated with vigor, precocity, and sex in interspecific pistachio rootstocks.</title>
        <authorList>
            <person name="Palmer W."/>
            <person name="Jacygrad E."/>
            <person name="Sagayaradj S."/>
            <person name="Cavanaugh K."/>
            <person name="Han R."/>
            <person name="Bertier L."/>
            <person name="Beede B."/>
            <person name="Kafkas S."/>
            <person name="Golino D."/>
            <person name="Preece J."/>
            <person name="Michelmore R."/>
        </authorList>
    </citation>
    <scope>NUCLEOTIDE SEQUENCE [LARGE SCALE GENOMIC DNA]</scope>
</reference>
<name>A0ACC0Y9W1_9ROSI</name>
<keyword evidence="2" id="KW-1185">Reference proteome</keyword>